<dbReference type="Proteomes" id="UP000324479">
    <property type="component" value="Unassembled WGS sequence"/>
</dbReference>
<dbReference type="InterPro" id="IPR028994">
    <property type="entry name" value="Integrin_alpha_N"/>
</dbReference>
<feature type="signal peptide" evidence="3">
    <location>
        <begin position="1"/>
        <end position="26"/>
    </location>
</feature>
<dbReference type="PROSITE" id="PS51257">
    <property type="entry name" value="PROKAR_LIPOPROTEIN"/>
    <property type="match status" value="1"/>
</dbReference>
<evidence type="ECO:0000256" key="1">
    <source>
        <dbReference type="ARBA" id="ARBA00022729"/>
    </source>
</evidence>
<dbReference type="Gene3D" id="1.25.40.10">
    <property type="entry name" value="Tetratricopeptide repeat domain"/>
    <property type="match status" value="2"/>
</dbReference>
<dbReference type="Pfam" id="PF13517">
    <property type="entry name" value="FG-GAP_3"/>
    <property type="match status" value="2"/>
</dbReference>
<feature type="chain" id="PRO_5024451449" evidence="3">
    <location>
        <begin position="27"/>
        <end position="1001"/>
    </location>
</feature>
<dbReference type="InterPro" id="IPR027039">
    <property type="entry name" value="Crtac1"/>
</dbReference>
<dbReference type="PANTHER" id="PTHR16026">
    <property type="entry name" value="CARTILAGE ACIDIC PROTEIN 1"/>
    <property type="match status" value="1"/>
</dbReference>
<name>A0A5M6DME6_9BACT</name>
<organism evidence="5 6">
    <name type="scientific">Roseiconus nitratireducens</name>
    <dbReference type="NCBI Taxonomy" id="2605748"/>
    <lineage>
        <taxon>Bacteria</taxon>
        <taxon>Pseudomonadati</taxon>
        <taxon>Planctomycetota</taxon>
        <taxon>Planctomycetia</taxon>
        <taxon>Pirellulales</taxon>
        <taxon>Pirellulaceae</taxon>
        <taxon>Roseiconus</taxon>
    </lineage>
</organism>
<dbReference type="InterPro" id="IPR011519">
    <property type="entry name" value="UnbV_ASPIC"/>
</dbReference>
<dbReference type="InterPro" id="IPR011990">
    <property type="entry name" value="TPR-like_helical_dom_sf"/>
</dbReference>
<feature type="domain" description="ASPIC/UnbV" evidence="4">
    <location>
        <begin position="922"/>
        <end position="987"/>
    </location>
</feature>
<dbReference type="AlphaFoldDB" id="A0A5M6DME6"/>
<dbReference type="EMBL" id="VWOX01000001">
    <property type="protein sequence ID" value="KAA5547310.1"/>
    <property type="molecule type" value="Genomic_DNA"/>
</dbReference>
<reference evidence="5 6" key="1">
    <citation type="submission" date="2019-08" db="EMBL/GenBank/DDBJ databases">
        <authorList>
            <person name="Dhanesh K."/>
            <person name="Kumar G."/>
            <person name="Sasikala C."/>
            <person name="Venkata Ramana C."/>
        </authorList>
    </citation>
    <scope>NUCLEOTIDE SEQUENCE [LARGE SCALE GENOMIC DNA]</scope>
    <source>
        <strain evidence="5 6">JC645</strain>
    </source>
</reference>
<keyword evidence="1 3" id="KW-0732">Signal</keyword>
<feature type="repeat" description="TPR" evidence="2">
    <location>
        <begin position="288"/>
        <end position="321"/>
    </location>
</feature>
<dbReference type="SUPFAM" id="SSF69318">
    <property type="entry name" value="Integrin alpha N-terminal domain"/>
    <property type="match status" value="1"/>
</dbReference>
<dbReference type="SUPFAM" id="SSF48452">
    <property type="entry name" value="TPR-like"/>
    <property type="match status" value="2"/>
</dbReference>
<keyword evidence="6" id="KW-1185">Reference proteome</keyword>
<keyword evidence="2" id="KW-0802">TPR repeat</keyword>
<evidence type="ECO:0000259" key="4">
    <source>
        <dbReference type="Pfam" id="PF07593"/>
    </source>
</evidence>
<evidence type="ECO:0000313" key="5">
    <source>
        <dbReference type="EMBL" id="KAA5547310.1"/>
    </source>
</evidence>
<sequence length="1001" mass="109923">MRDTPRCLRWVLPIALFLGFCGCRPAGGPTTDNPSNSSQGVGLSESGFAEHSSENNFILAQQAFGEGDFDSARAAAQKALLESPGDVDTLKLLAQIHAATGDDATAANMHRQLASREIPERLNLLLQAFEWNVRAGRFDVGETDMIRAIEWGIDDSRAAQVLCQLYNSQGRRYEACQQALQLARMRPLQPEELHSLLERSGPFQLVSFSEFLPSEGITLFDLGQARVLDAVKQDHDAALAKVQAVSRSVPAHPAVEAYRGKLLALRTGNSEALHEWHRSLPGGIEEHPEYWVAIGIWQRDAGEDRSAVRSFAEAIRRDPTDRVAMREIESALIRLGEDSKAESIHQTIAVLDELYRRSDRATLTVQNAKWIASRMQEMIRPWESLGWSLYALGLQGNALAAKDVFAQRREKIAQWEESSGEAKIRDARLKKLLGFSLDEFPIIAPASADRLQDCMVERGGELPDARGANALTFENVANQLGIETQFISDYPLESSKFYLYQANGGGLAALDYDLDGLCDLYVVQSGGNPEVSQGSTPNELYRQIISGEQFQTVSDASCSSDRGFGQGVCVCDLNQDGFPDLLVGNIGRNCLLLNQGDGTFVDASESLPDDRMWTSSIAAADLNGDHLPEIVAANYVDDPQVFRIPCVGSRTDCHPHHFSPAVDQAFLNRGDGTFEIDRDSPVIPELPNYSLGAVIANFDGVHGNDVFVSADGKVNHYFTSQSRAETGGYRLVENAVLAGCSVGINGRQQACMGIAIGDVDTNGTLDLAITNFHNEAINLFLQSRQSIFLDSARRYRLAKPTEPTLGFGIQAADFDNDGWLDLALLNGHIYDNRDSGEPYRMRPQLFRRDQKGFVAQAPESAGGYWEKKSLGRTLAQLDFNRDGRMDLVGNHLDRPIAVLKNDSQSGNWLQLRLVGVESERDAVGAIVRAQFGGRVRTVWQSSGGYMVGNESILHIGLDQAKAVDELTVRWPSGKTQTFSGLPVNARLLIIENQHQVTLESG</sequence>
<evidence type="ECO:0000256" key="3">
    <source>
        <dbReference type="SAM" id="SignalP"/>
    </source>
</evidence>
<comment type="caution">
    <text evidence="5">The sequence shown here is derived from an EMBL/GenBank/DDBJ whole genome shotgun (WGS) entry which is preliminary data.</text>
</comment>
<dbReference type="InterPro" id="IPR013517">
    <property type="entry name" value="FG-GAP"/>
</dbReference>
<accession>A0A5M6DME6</accession>
<dbReference type="Gene3D" id="2.130.10.130">
    <property type="entry name" value="Integrin alpha, N-terminal"/>
    <property type="match status" value="2"/>
</dbReference>
<proteinExistence type="predicted"/>
<gene>
    <name evidence="5" type="ORF">FYK55_02630</name>
</gene>
<dbReference type="PROSITE" id="PS50005">
    <property type="entry name" value="TPR"/>
    <property type="match status" value="1"/>
</dbReference>
<protein>
    <submittedName>
        <fullName evidence="5">RNA-binding protein</fullName>
    </submittedName>
</protein>
<evidence type="ECO:0000313" key="6">
    <source>
        <dbReference type="Proteomes" id="UP000324479"/>
    </source>
</evidence>
<dbReference type="RefSeq" id="WP_150074529.1">
    <property type="nucleotide sequence ID" value="NZ_VWOX01000001.1"/>
</dbReference>
<dbReference type="PANTHER" id="PTHR16026:SF0">
    <property type="entry name" value="CARTILAGE ACIDIC PROTEIN 1"/>
    <property type="match status" value="1"/>
</dbReference>
<dbReference type="InterPro" id="IPR019734">
    <property type="entry name" value="TPR_rpt"/>
</dbReference>
<evidence type="ECO:0000256" key="2">
    <source>
        <dbReference type="PROSITE-ProRule" id="PRU00339"/>
    </source>
</evidence>
<dbReference type="Pfam" id="PF07593">
    <property type="entry name" value="UnbV_ASPIC"/>
    <property type="match status" value="1"/>
</dbReference>